<dbReference type="PhylomeDB" id="B4JM52"/>
<reference evidence="5 6" key="1">
    <citation type="journal article" date="2007" name="Nature">
        <title>Evolution of genes and genomes on the Drosophila phylogeny.</title>
        <authorList>
            <consortium name="Drosophila 12 Genomes Consortium"/>
            <person name="Clark A.G."/>
            <person name="Eisen M.B."/>
            <person name="Smith D.R."/>
            <person name="Bergman C.M."/>
            <person name="Oliver B."/>
            <person name="Markow T.A."/>
            <person name="Kaufman T.C."/>
            <person name="Kellis M."/>
            <person name="Gelbart W."/>
            <person name="Iyer V.N."/>
            <person name="Pollard D.A."/>
            <person name="Sackton T.B."/>
            <person name="Larracuente A.M."/>
            <person name="Singh N.D."/>
            <person name="Abad J.P."/>
            <person name="Abt D.N."/>
            <person name="Adryan B."/>
            <person name="Aguade M."/>
            <person name="Akashi H."/>
            <person name="Anderson W.W."/>
            <person name="Aquadro C.F."/>
            <person name="Ardell D.H."/>
            <person name="Arguello R."/>
            <person name="Artieri C.G."/>
            <person name="Barbash D.A."/>
            <person name="Barker D."/>
            <person name="Barsanti P."/>
            <person name="Batterham P."/>
            <person name="Batzoglou S."/>
            <person name="Begun D."/>
            <person name="Bhutkar A."/>
            <person name="Blanco E."/>
            <person name="Bosak S.A."/>
            <person name="Bradley R.K."/>
            <person name="Brand A.D."/>
            <person name="Brent M.R."/>
            <person name="Brooks A.N."/>
            <person name="Brown R.H."/>
            <person name="Butlin R.K."/>
            <person name="Caggese C."/>
            <person name="Calvi B.R."/>
            <person name="Bernardo de Carvalho A."/>
            <person name="Caspi A."/>
            <person name="Castrezana S."/>
            <person name="Celniker S.E."/>
            <person name="Chang J.L."/>
            <person name="Chapple C."/>
            <person name="Chatterji S."/>
            <person name="Chinwalla A."/>
            <person name="Civetta A."/>
            <person name="Clifton S.W."/>
            <person name="Comeron J.M."/>
            <person name="Costello J.C."/>
            <person name="Coyne J.A."/>
            <person name="Daub J."/>
            <person name="David R.G."/>
            <person name="Delcher A.L."/>
            <person name="Delehaunty K."/>
            <person name="Do C.B."/>
            <person name="Ebling H."/>
            <person name="Edwards K."/>
            <person name="Eickbush T."/>
            <person name="Evans J.D."/>
            <person name="Filipski A."/>
            <person name="Findeiss S."/>
            <person name="Freyhult E."/>
            <person name="Fulton L."/>
            <person name="Fulton R."/>
            <person name="Garcia A.C."/>
            <person name="Gardiner A."/>
            <person name="Garfield D.A."/>
            <person name="Garvin B.E."/>
            <person name="Gibson G."/>
            <person name="Gilbert D."/>
            <person name="Gnerre S."/>
            <person name="Godfrey J."/>
            <person name="Good R."/>
            <person name="Gotea V."/>
            <person name="Gravely B."/>
            <person name="Greenberg A.J."/>
            <person name="Griffiths-Jones S."/>
            <person name="Gross S."/>
            <person name="Guigo R."/>
            <person name="Gustafson E.A."/>
            <person name="Haerty W."/>
            <person name="Hahn M.W."/>
            <person name="Halligan D.L."/>
            <person name="Halpern A.L."/>
            <person name="Halter G.M."/>
            <person name="Han M.V."/>
            <person name="Heger A."/>
            <person name="Hillier L."/>
            <person name="Hinrichs A.S."/>
            <person name="Holmes I."/>
            <person name="Hoskins R.A."/>
            <person name="Hubisz M.J."/>
            <person name="Hultmark D."/>
            <person name="Huntley M.A."/>
            <person name="Jaffe D.B."/>
            <person name="Jagadeeshan S."/>
            <person name="Jeck W.R."/>
            <person name="Johnson J."/>
            <person name="Jones C.D."/>
            <person name="Jordan W.C."/>
            <person name="Karpen G.H."/>
            <person name="Kataoka E."/>
            <person name="Keightley P.D."/>
            <person name="Kheradpour P."/>
            <person name="Kirkness E.F."/>
            <person name="Koerich L.B."/>
            <person name="Kristiansen K."/>
            <person name="Kudrna D."/>
            <person name="Kulathinal R.J."/>
            <person name="Kumar S."/>
            <person name="Kwok R."/>
            <person name="Lander E."/>
            <person name="Langley C.H."/>
            <person name="Lapoint R."/>
            <person name="Lazzaro B.P."/>
            <person name="Lee S.J."/>
            <person name="Levesque L."/>
            <person name="Li R."/>
            <person name="Lin C.F."/>
            <person name="Lin M.F."/>
            <person name="Lindblad-Toh K."/>
            <person name="Llopart A."/>
            <person name="Long M."/>
            <person name="Low L."/>
            <person name="Lozovsky E."/>
            <person name="Lu J."/>
            <person name="Luo M."/>
            <person name="Machado C.A."/>
            <person name="Makalowski W."/>
            <person name="Marzo M."/>
            <person name="Matsuda M."/>
            <person name="Matzkin L."/>
            <person name="McAllister B."/>
            <person name="McBride C.S."/>
            <person name="McKernan B."/>
            <person name="McKernan K."/>
            <person name="Mendez-Lago M."/>
            <person name="Minx P."/>
            <person name="Mollenhauer M.U."/>
            <person name="Montooth K."/>
            <person name="Mount S.M."/>
            <person name="Mu X."/>
            <person name="Myers E."/>
            <person name="Negre B."/>
            <person name="Newfeld S."/>
            <person name="Nielsen R."/>
            <person name="Noor M.A."/>
            <person name="O'Grady P."/>
            <person name="Pachter L."/>
            <person name="Papaceit M."/>
            <person name="Parisi M.J."/>
            <person name="Parisi M."/>
            <person name="Parts L."/>
            <person name="Pedersen J.S."/>
            <person name="Pesole G."/>
            <person name="Phillippy A.M."/>
            <person name="Ponting C.P."/>
            <person name="Pop M."/>
            <person name="Porcelli D."/>
            <person name="Powell J.R."/>
            <person name="Prohaska S."/>
            <person name="Pruitt K."/>
            <person name="Puig M."/>
            <person name="Quesneville H."/>
            <person name="Ram K.R."/>
            <person name="Rand D."/>
            <person name="Rasmussen M.D."/>
            <person name="Reed L.K."/>
            <person name="Reenan R."/>
            <person name="Reily A."/>
            <person name="Remington K.A."/>
            <person name="Rieger T.T."/>
            <person name="Ritchie M.G."/>
            <person name="Robin C."/>
            <person name="Rogers Y.H."/>
            <person name="Rohde C."/>
            <person name="Rozas J."/>
            <person name="Rubenfield M.J."/>
            <person name="Ruiz A."/>
            <person name="Russo S."/>
            <person name="Salzberg S.L."/>
            <person name="Sanchez-Gracia A."/>
            <person name="Saranga D.J."/>
            <person name="Sato H."/>
            <person name="Schaeffer S.W."/>
            <person name="Schatz M.C."/>
            <person name="Schlenke T."/>
            <person name="Schwartz R."/>
            <person name="Segarra C."/>
            <person name="Singh R.S."/>
            <person name="Sirot L."/>
            <person name="Sirota M."/>
            <person name="Sisneros N.B."/>
            <person name="Smith C.D."/>
            <person name="Smith T.F."/>
            <person name="Spieth J."/>
            <person name="Stage D.E."/>
            <person name="Stark A."/>
            <person name="Stephan W."/>
            <person name="Strausberg R.L."/>
            <person name="Strempel S."/>
            <person name="Sturgill D."/>
            <person name="Sutton G."/>
            <person name="Sutton G.G."/>
            <person name="Tao W."/>
            <person name="Teichmann S."/>
            <person name="Tobari Y.N."/>
            <person name="Tomimura Y."/>
            <person name="Tsolas J.M."/>
            <person name="Valente V.L."/>
            <person name="Venter E."/>
            <person name="Venter J.C."/>
            <person name="Vicario S."/>
            <person name="Vieira F.G."/>
            <person name="Vilella A.J."/>
            <person name="Villasante A."/>
            <person name="Walenz B."/>
            <person name="Wang J."/>
            <person name="Wasserman M."/>
            <person name="Watts T."/>
            <person name="Wilson D."/>
            <person name="Wilson R.K."/>
            <person name="Wing R.A."/>
            <person name="Wolfner M.F."/>
            <person name="Wong A."/>
            <person name="Wong G.K."/>
            <person name="Wu C.I."/>
            <person name="Wu G."/>
            <person name="Yamamoto D."/>
            <person name="Yang H.P."/>
            <person name="Yang S.P."/>
            <person name="Yorke J.A."/>
            <person name="Yoshida K."/>
            <person name="Zdobnov E."/>
            <person name="Zhang P."/>
            <person name="Zhang Y."/>
            <person name="Zimin A.V."/>
            <person name="Baldwin J."/>
            <person name="Abdouelleil A."/>
            <person name="Abdulkadir J."/>
            <person name="Abebe A."/>
            <person name="Abera B."/>
            <person name="Abreu J."/>
            <person name="Acer S.C."/>
            <person name="Aftuck L."/>
            <person name="Alexander A."/>
            <person name="An P."/>
            <person name="Anderson E."/>
            <person name="Anderson S."/>
            <person name="Arachi H."/>
            <person name="Azer M."/>
            <person name="Bachantsang P."/>
            <person name="Barry A."/>
            <person name="Bayul T."/>
            <person name="Berlin A."/>
            <person name="Bessette D."/>
            <person name="Bloom T."/>
            <person name="Blye J."/>
            <person name="Boguslavskiy L."/>
            <person name="Bonnet C."/>
            <person name="Boukhgalter B."/>
            <person name="Bourzgui I."/>
            <person name="Brown A."/>
            <person name="Cahill P."/>
            <person name="Channer S."/>
            <person name="Cheshatsang Y."/>
            <person name="Chuda L."/>
            <person name="Citroen M."/>
            <person name="Collymore A."/>
            <person name="Cooke P."/>
            <person name="Costello M."/>
            <person name="D'Aco K."/>
            <person name="Daza R."/>
            <person name="De Haan G."/>
            <person name="DeGray S."/>
            <person name="DeMaso C."/>
            <person name="Dhargay N."/>
            <person name="Dooley K."/>
            <person name="Dooley E."/>
            <person name="Doricent M."/>
            <person name="Dorje P."/>
            <person name="Dorjee K."/>
            <person name="Dupes A."/>
            <person name="Elong R."/>
            <person name="Falk J."/>
            <person name="Farina A."/>
            <person name="Faro S."/>
            <person name="Ferguson D."/>
            <person name="Fisher S."/>
            <person name="Foley C.D."/>
            <person name="Franke A."/>
            <person name="Friedrich D."/>
            <person name="Gadbois L."/>
            <person name="Gearin G."/>
            <person name="Gearin C.R."/>
            <person name="Giannoukos G."/>
            <person name="Goode T."/>
            <person name="Graham J."/>
            <person name="Grandbois E."/>
            <person name="Grewal S."/>
            <person name="Gyaltsen K."/>
            <person name="Hafez N."/>
            <person name="Hagos B."/>
            <person name="Hall J."/>
            <person name="Henson C."/>
            <person name="Hollinger A."/>
            <person name="Honan T."/>
            <person name="Huard M.D."/>
            <person name="Hughes L."/>
            <person name="Hurhula B."/>
            <person name="Husby M.E."/>
            <person name="Kamat A."/>
            <person name="Kanga B."/>
            <person name="Kashin S."/>
            <person name="Khazanovich D."/>
            <person name="Kisner P."/>
            <person name="Lance K."/>
            <person name="Lara M."/>
            <person name="Lee W."/>
            <person name="Lennon N."/>
            <person name="Letendre F."/>
            <person name="LeVine R."/>
            <person name="Lipovsky A."/>
            <person name="Liu X."/>
            <person name="Liu J."/>
            <person name="Liu S."/>
            <person name="Lokyitsang T."/>
            <person name="Lokyitsang Y."/>
            <person name="Lubonja R."/>
            <person name="Lui A."/>
            <person name="MacDonald P."/>
            <person name="Magnisalis V."/>
            <person name="Maru K."/>
            <person name="Matthews C."/>
            <person name="McCusker W."/>
            <person name="McDonough S."/>
            <person name="Mehta T."/>
            <person name="Meldrim J."/>
            <person name="Meneus L."/>
            <person name="Mihai O."/>
            <person name="Mihalev A."/>
            <person name="Mihova T."/>
            <person name="Mittelman R."/>
            <person name="Mlenga V."/>
            <person name="Montmayeur A."/>
            <person name="Mulrain L."/>
            <person name="Navidi A."/>
            <person name="Naylor J."/>
            <person name="Negash T."/>
            <person name="Nguyen T."/>
            <person name="Nguyen N."/>
            <person name="Nicol R."/>
            <person name="Norbu C."/>
            <person name="Norbu N."/>
            <person name="Novod N."/>
            <person name="O'Neill B."/>
            <person name="Osman S."/>
            <person name="Markiewicz E."/>
            <person name="Oyono O.L."/>
            <person name="Patti C."/>
            <person name="Phunkhang P."/>
            <person name="Pierre F."/>
            <person name="Priest M."/>
            <person name="Raghuraman S."/>
            <person name="Rege F."/>
            <person name="Reyes R."/>
            <person name="Rise C."/>
            <person name="Rogov P."/>
            <person name="Ross K."/>
            <person name="Ryan E."/>
            <person name="Settipalli S."/>
            <person name="Shea T."/>
            <person name="Sherpa N."/>
            <person name="Shi L."/>
            <person name="Shih D."/>
            <person name="Sparrow T."/>
            <person name="Spaulding J."/>
            <person name="Stalker J."/>
            <person name="Stange-Thomann N."/>
            <person name="Stavropoulos S."/>
            <person name="Stone C."/>
            <person name="Strader C."/>
            <person name="Tesfaye S."/>
            <person name="Thomson T."/>
            <person name="Thoulutsang Y."/>
            <person name="Thoulutsang D."/>
            <person name="Topham K."/>
            <person name="Topping I."/>
            <person name="Tsamla T."/>
            <person name="Vassiliev H."/>
            <person name="Vo A."/>
            <person name="Wangchuk T."/>
            <person name="Wangdi T."/>
            <person name="Weiand M."/>
            <person name="Wilkinson J."/>
            <person name="Wilson A."/>
            <person name="Yadav S."/>
            <person name="Young G."/>
            <person name="Yu Q."/>
            <person name="Zembek L."/>
            <person name="Zhong D."/>
            <person name="Zimmer A."/>
            <person name="Zwirko Z."/>
            <person name="Jaffe D.B."/>
            <person name="Alvarez P."/>
            <person name="Brockman W."/>
            <person name="Butler J."/>
            <person name="Chin C."/>
            <person name="Gnerre S."/>
            <person name="Grabherr M."/>
            <person name="Kleber M."/>
            <person name="Mauceli E."/>
            <person name="MacCallum I."/>
        </authorList>
    </citation>
    <scope>NUCLEOTIDE SEQUENCE [LARGE SCALE GENOMIC DNA]</scope>
    <source>
        <strain evidence="6">Tucson 15287-2541.00</strain>
    </source>
</reference>
<dbReference type="KEGG" id="dgr:6566334"/>
<protein>
    <submittedName>
        <fullName evidence="5">GH24395</fullName>
    </submittedName>
</protein>
<evidence type="ECO:0000259" key="4">
    <source>
        <dbReference type="Pfam" id="PF13868"/>
    </source>
</evidence>
<evidence type="ECO:0000313" key="5">
    <source>
        <dbReference type="EMBL" id="EDV91813.1"/>
    </source>
</evidence>
<feature type="region of interest" description="Disordered" evidence="3">
    <location>
        <begin position="212"/>
        <end position="235"/>
    </location>
</feature>
<sequence>MSGDVRRGRRRRIEPARIQYGAWDDPCVSLFATVPQEPVADMLSRLKRLPQENRNRLNEMDASPLIVAPSNETNRMYREVKYQVQQIADDRSKQKHHSMQEKECQTTSIARTMAEHKRKELAEAMRRKQLHNNSLRLRDLHIEINRAKTTLSVVQKRNENMQTVGAERAERHREAQQVMEKVRDEKLAEERALQMKSQVYSEQLVAQIHKVQADRHRQQQSALEEGRQKRHNDEMADANDLQQAIVRRHKKRDELKHMLDECAELQRKMREANAAHKSDKLDVIVMEAVSPVTKSFINQQLQQRHDDIERRRRISDGLGQQLTEMRSKKDAHDNMLADILICERQAREKKRAHQDIQKRCNQKLQVAKDLIGQQEEQQFYRDKDEALTATIPITPTCFMERQYQQASEREATTREINLRAHQEIAIDIEHNAQVRAALVEEERQIKQALHEMELDMERRIDEERMRLLHEQSPQIINELRPCKLSHVERQTFNLPSCIHDAEDTHTK</sequence>
<dbReference type="InterPro" id="IPR043597">
    <property type="entry name" value="TPH_dom"/>
</dbReference>
<organism evidence="6">
    <name type="scientific">Drosophila grimshawi</name>
    <name type="common">Hawaiian fruit fly</name>
    <name type="synonym">Idiomyia grimshawi</name>
    <dbReference type="NCBI Taxonomy" id="7222"/>
    <lineage>
        <taxon>Eukaryota</taxon>
        <taxon>Metazoa</taxon>
        <taxon>Ecdysozoa</taxon>
        <taxon>Arthropoda</taxon>
        <taxon>Hexapoda</taxon>
        <taxon>Insecta</taxon>
        <taxon>Pterygota</taxon>
        <taxon>Neoptera</taxon>
        <taxon>Endopterygota</taxon>
        <taxon>Diptera</taxon>
        <taxon>Brachycera</taxon>
        <taxon>Muscomorpha</taxon>
        <taxon>Ephydroidea</taxon>
        <taxon>Drosophilidae</taxon>
        <taxon>Drosophila</taxon>
        <taxon>Hawaiian Drosophila</taxon>
    </lineage>
</organism>
<gene>
    <name evidence="5" type="primary">Dgri\GH24395</name>
    <name evidence="5" type="ORF">Dgri_GH24395</name>
</gene>
<feature type="compositionally biased region" description="Basic and acidic residues" evidence="3">
    <location>
        <begin position="224"/>
        <end position="234"/>
    </location>
</feature>
<keyword evidence="6" id="KW-1185">Reference proteome</keyword>
<dbReference type="Proteomes" id="UP000001070">
    <property type="component" value="Unassembled WGS sequence"/>
</dbReference>
<dbReference type="HOGENOM" id="CLU_541076_0_0_1"/>
<dbReference type="EMBL" id="CH916371">
    <property type="protein sequence ID" value="EDV91813.1"/>
    <property type="molecule type" value="Genomic_DNA"/>
</dbReference>
<evidence type="ECO:0000313" key="6">
    <source>
        <dbReference type="Proteomes" id="UP000001070"/>
    </source>
</evidence>
<feature type="coiled-coil region" evidence="2">
    <location>
        <begin position="248"/>
        <end position="275"/>
    </location>
</feature>
<evidence type="ECO:0000256" key="3">
    <source>
        <dbReference type="SAM" id="MobiDB-lite"/>
    </source>
</evidence>
<evidence type="ECO:0000256" key="2">
    <source>
        <dbReference type="SAM" id="Coils"/>
    </source>
</evidence>
<dbReference type="SMR" id="B4JM52"/>
<feature type="coiled-coil region" evidence="2">
    <location>
        <begin position="431"/>
        <end position="458"/>
    </location>
</feature>
<dbReference type="STRING" id="7222.B4JM52"/>
<accession>B4JM52</accession>
<dbReference type="InParanoid" id="B4JM52"/>
<name>B4JM52_DROGR</name>
<proteinExistence type="predicted"/>
<evidence type="ECO:0000256" key="1">
    <source>
        <dbReference type="ARBA" id="ARBA00023054"/>
    </source>
</evidence>
<dbReference type="OMA" id="MCFGERQ"/>
<dbReference type="Pfam" id="PF13868">
    <property type="entry name" value="TPH"/>
    <property type="match status" value="1"/>
</dbReference>
<feature type="domain" description="Trichohyalin-plectin-homology" evidence="4">
    <location>
        <begin position="130"/>
        <end position="479"/>
    </location>
</feature>
<dbReference type="AlphaFoldDB" id="B4JM52"/>
<dbReference type="eggNOG" id="ENOG502T91J">
    <property type="taxonomic scope" value="Eukaryota"/>
</dbReference>
<dbReference type="OrthoDB" id="7883258at2759"/>
<keyword evidence="1 2" id="KW-0175">Coiled coil</keyword>